<gene>
    <name evidence="1" type="ORF">CASFOL_016266</name>
</gene>
<evidence type="ECO:0000313" key="2">
    <source>
        <dbReference type="Proteomes" id="UP001632038"/>
    </source>
</evidence>
<accession>A0ABD3DGQ2</accession>
<evidence type="ECO:0000313" key="1">
    <source>
        <dbReference type="EMBL" id="KAL3641298.1"/>
    </source>
</evidence>
<dbReference type="EMBL" id="JAVIJP010000017">
    <property type="protein sequence ID" value="KAL3641298.1"/>
    <property type="molecule type" value="Genomic_DNA"/>
</dbReference>
<sequence length="166" mass="19007">METPRKRLKLIVTDVELTGCSPGTTSYNYNSVEIDILKELKPRVRALLKKNLKSIVHSRPITNSDQRLKLTVSDVQFSNSNEVEWRTSRPYSIVNVEVDQGLEPLARDGVKSTLDRLEEFYVVDQVRLGRLIIDSALKQPAMIRVFNVFGKVYENVFVSKSHLKTE</sequence>
<dbReference type="Proteomes" id="UP001632038">
    <property type="component" value="Unassembled WGS sequence"/>
</dbReference>
<keyword evidence="2" id="KW-1185">Reference proteome</keyword>
<dbReference type="AlphaFoldDB" id="A0ABD3DGQ2"/>
<comment type="caution">
    <text evidence="1">The sequence shown here is derived from an EMBL/GenBank/DDBJ whole genome shotgun (WGS) entry which is preliminary data.</text>
</comment>
<organism evidence="1 2">
    <name type="scientific">Castilleja foliolosa</name>
    <dbReference type="NCBI Taxonomy" id="1961234"/>
    <lineage>
        <taxon>Eukaryota</taxon>
        <taxon>Viridiplantae</taxon>
        <taxon>Streptophyta</taxon>
        <taxon>Embryophyta</taxon>
        <taxon>Tracheophyta</taxon>
        <taxon>Spermatophyta</taxon>
        <taxon>Magnoliopsida</taxon>
        <taxon>eudicotyledons</taxon>
        <taxon>Gunneridae</taxon>
        <taxon>Pentapetalae</taxon>
        <taxon>asterids</taxon>
        <taxon>lamiids</taxon>
        <taxon>Lamiales</taxon>
        <taxon>Orobanchaceae</taxon>
        <taxon>Pedicularideae</taxon>
        <taxon>Castillejinae</taxon>
        <taxon>Castilleja</taxon>
    </lineage>
</organism>
<protein>
    <submittedName>
        <fullName evidence="1">Uncharacterized protein</fullName>
    </submittedName>
</protein>
<proteinExistence type="predicted"/>
<name>A0ABD3DGQ2_9LAMI</name>
<reference evidence="2" key="1">
    <citation type="journal article" date="2024" name="IScience">
        <title>Strigolactones Initiate the Formation of Haustorium-like Structures in Castilleja.</title>
        <authorList>
            <person name="Buerger M."/>
            <person name="Peterson D."/>
            <person name="Chory J."/>
        </authorList>
    </citation>
    <scope>NUCLEOTIDE SEQUENCE [LARGE SCALE GENOMIC DNA]</scope>
</reference>